<feature type="region of interest" description="Disordered" evidence="1">
    <location>
        <begin position="1"/>
        <end position="31"/>
    </location>
</feature>
<evidence type="ECO:0000313" key="2">
    <source>
        <dbReference type="EMBL" id="JAD72971.1"/>
    </source>
</evidence>
<reference evidence="2" key="2">
    <citation type="journal article" date="2015" name="Data Brief">
        <title>Shoot transcriptome of the giant reed, Arundo donax.</title>
        <authorList>
            <person name="Barrero R.A."/>
            <person name="Guerrero F.D."/>
            <person name="Moolhuijzen P."/>
            <person name="Goolsby J.A."/>
            <person name="Tidwell J."/>
            <person name="Bellgard S.E."/>
            <person name="Bellgard M.I."/>
        </authorList>
    </citation>
    <scope>NUCLEOTIDE SEQUENCE</scope>
    <source>
        <tissue evidence="2">Shoot tissue taken approximately 20 cm above the soil surface</tissue>
    </source>
</reference>
<proteinExistence type="predicted"/>
<sequence length="55" mass="6412">MNNSSSLSSSDDDEEEEAKREKRLISRRGETTRPMYWCRNQMNENAYIELGNVAV</sequence>
<feature type="compositionally biased region" description="Basic and acidic residues" evidence="1">
    <location>
        <begin position="17"/>
        <end position="31"/>
    </location>
</feature>
<accession>A0A0A9CBL9</accession>
<protein>
    <submittedName>
        <fullName evidence="2">Uncharacterized protein</fullName>
    </submittedName>
</protein>
<evidence type="ECO:0000256" key="1">
    <source>
        <dbReference type="SAM" id="MobiDB-lite"/>
    </source>
</evidence>
<reference evidence="2" key="1">
    <citation type="submission" date="2014-09" db="EMBL/GenBank/DDBJ databases">
        <authorList>
            <person name="Magalhaes I.L.F."/>
            <person name="Oliveira U."/>
            <person name="Santos F.R."/>
            <person name="Vidigal T.H.D.A."/>
            <person name="Brescovit A.D."/>
            <person name="Santos A.J."/>
        </authorList>
    </citation>
    <scope>NUCLEOTIDE SEQUENCE</scope>
    <source>
        <tissue evidence="2">Shoot tissue taken approximately 20 cm above the soil surface</tissue>
    </source>
</reference>
<dbReference type="EMBL" id="GBRH01224924">
    <property type="protein sequence ID" value="JAD72971.1"/>
    <property type="molecule type" value="Transcribed_RNA"/>
</dbReference>
<name>A0A0A9CBL9_ARUDO</name>
<organism evidence="2">
    <name type="scientific">Arundo donax</name>
    <name type="common">Giant reed</name>
    <name type="synonym">Donax arundinaceus</name>
    <dbReference type="NCBI Taxonomy" id="35708"/>
    <lineage>
        <taxon>Eukaryota</taxon>
        <taxon>Viridiplantae</taxon>
        <taxon>Streptophyta</taxon>
        <taxon>Embryophyta</taxon>
        <taxon>Tracheophyta</taxon>
        <taxon>Spermatophyta</taxon>
        <taxon>Magnoliopsida</taxon>
        <taxon>Liliopsida</taxon>
        <taxon>Poales</taxon>
        <taxon>Poaceae</taxon>
        <taxon>PACMAD clade</taxon>
        <taxon>Arundinoideae</taxon>
        <taxon>Arundineae</taxon>
        <taxon>Arundo</taxon>
    </lineage>
</organism>
<dbReference type="AlphaFoldDB" id="A0A0A9CBL9"/>